<protein>
    <submittedName>
        <fullName evidence="7">Arabinosyltransferase-like protein</fullName>
    </submittedName>
</protein>
<reference evidence="7 8" key="1">
    <citation type="journal article" date="2011" name="Science">
        <title>The Selaginella genome identifies genetic changes associated with the evolution of vascular plants.</title>
        <authorList>
            <person name="Banks J.A."/>
            <person name="Nishiyama T."/>
            <person name="Hasebe M."/>
            <person name="Bowman J.L."/>
            <person name="Gribskov M."/>
            <person name="dePamphilis C."/>
            <person name="Albert V.A."/>
            <person name="Aono N."/>
            <person name="Aoyama T."/>
            <person name="Ambrose B.A."/>
            <person name="Ashton N.W."/>
            <person name="Axtell M.J."/>
            <person name="Barker E."/>
            <person name="Barker M.S."/>
            <person name="Bennetzen J.L."/>
            <person name="Bonawitz N.D."/>
            <person name="Chapple C."/>
            <person name="Cheng C."/>
            <person name="Correa L.G."/>
            <person name="Dacre M."/>
            <person name="DeBarry J."/>
            <person name="Dreyer I."/>
            <person name="Elias M."/>
            <person name="Engstrom E.M."/>
            <person name="Estelle M."/>
            <person name="Feng L."/>
            <person name="Finet C."/>
            <person name="Floyd S.K."/>
            <person name="Frommer W.B."/>
            <person name="Fujita T."/>
            <person name="Gramzow L."/>
            <person name="Gutensohn M."/>
            <person name="Harholt J."/>
            <person name="Hattori M."/>
            <person name="Heyl A."/>
            <person name="Hirai T."/>
            <person name="Hiwatashi Y."/>
            <person name="Ishikawa M."/>
            <person name="Iwata M."/>
            <person name="Karol K.G."/>
            <person name="Koehler B."/>
            <person name="Kolukisaoglu U."/>
            <person name="Kubo M."/>
            <person name="Kurata T."/>
            <person name="Lalonde S."/>
            <person name="Li K."/>
            <person name="Li Y."/>
            <person name="Litt A."/>
            <person name="Lyons E."/>
            <person name="Manning G."/>
            <person name="Maruyama T."/>
            <person name="Michael T.P."/>
            <person name="Mikami K."/>
            <person name="Miyazaki S."/>
            <person name="Morinaga S."/>
            <person name="Murata T."/>
            <person name="Mueller-Roeber B."/>
            <person name="Nelson D.R."/>
            <person name="Obara M."/>
            <person name="Oguri Y."/>
            <person name="Olmstead R.G."/>
            <person name="Onodera N."/>
            <person name="Petersen B.L."/>
            <person name="Pils B."/>
            <person name="Prigge M."/>
            <person name="Rensing S.A."/>
            <person name="Riano-Pachon D.M."/>
            <person name="Roberts A.W."/>
            <person name="Sato Y."/>
            <person name="Scheller H.V."/>
            <person name="Schulz B."/>
            <person name="Schulz C."/>
            <person name="Shakirov E.V."/>
            <person name="Shibagaki N."/>
            <person name="Shinohara N."/>
            <person name="Shippen D.E."/>
            <person name="Soerensen I."/>
            <person name="Sotooka R."/>
            <person name="Sugimoto N."/>
            <person name="Sugita M."/>
            <person name="Sumikawa N."/>
            <person name="Tanurdzic M."/>
            <person name="Theissen G."/>
            <person name="Ulvskov P."/>
            <person name="Wakazuki S."/>
            <person name="Weng J.K."/>
            <person name="Willats W.W."/>
            <person name="Wipf D."/>
            <person name="Wolf P.G."/>
            <person name="Yang L."/>
            <person name="Zimmer A.D."/>
            <person name="Zhu Q."/>
            <person name="Mitros T."/>
            <person name="Hellsten U."/>
            <person name="Loque D."/>
            <person name="Otillar R."/>
            <person name="Salamov A."/>
            <person name="Schmutz J."/>
            <person name="Shapiro H."/>
            <person name="Lindquist E."/>
            <person name="Lucas S."/>
            <person name="Rokhsar D."/>
            <person name="Grigoriev I.V."/>
        </authorList>
    </citation>
    <scope>NUCLEOTIDE SEQUENCE [LARGE SCALE GENOMIC DNA]</scope>
</reference>
<comment type="subcellular location">
    <subcellularLocation>
        <location evidence="1">Golgi apparatus membrane</location>
        <topology evidence="1">Single-pass type II membrane protein</topology>
    </subcellularLocation>
</comment>
<evidence type="ECO:0000313" key="8">
    <source>
        <dbReference type="Proteomes" id="UP000001514"/>
    </source>
</evidence>
<dbReference type="InParanoid" id="D8RNL4"/>
<dbReference type="InterPro" id="IPR040911">
    <property type="entry name" value="Exostosin_GT47"/>
</dbReference>
<comment type="similarity">
    <text evidence="2">Belongs to the glycosyltransferase 47 family.</text>
</comment>
<evidence type="ECO:0000256" key="3">
    <source>
        <dbReference type="ARBA" id="ARBA00022968"/>
    </source>
</evidence>
<sequence length="459" mass="51831">MASRSCIVKIISFLLVFAISGTILQNSLAWPPRDDESPSKNGDTSDAATIFKPLLLPSTGTTRSASRSLSSSCQIQGLDDRVLKVYMYDLPAEFHFGMLDAAISGRPWPRNISSLPRYPGGLYQQHSPEYWLTADLLSSTDPSSRKSPCSAVRVADPATADIFFVPFFSSLSYNRYCRTGHRFQGGRGCVENDRLEKRLVEFLRGQELWRRNGGADHVIVMHHPNSLMVARSLLKEAMFVVADFGRFSRAVANMRKDIVAPYKHVIPSFARDATTFESRETLLFFQGAIVRKEGGIIRQKLYEILKDSPGVHFVTGNTQKDGIRSATAGMRNAKFCLHLAGDTPSSNRLFDAIASHCVPVIISDEIELPFEDELDYSQFCVFVESDKALRKGFVVRALERIGRDEWTRKWAMLKSVERHFEYQHPSLPEDAVHMTWRGIAKRVPALKSMAHKIHRYDRH</sequence>
<proteinExistence type="inferred from homology"/>
<dbReference type="EMBL" id="GL377585">
    <property type="protein sequence ID" value="EFJ26101.1"/>
    <property type="molecule type" value="Genomic_DNA"/>
</dbReference>
<keyword evidence="3" id="KW-0812">Transmembrane</keyword>
<evidence type="ECO:0000313" key="7">
    <source>
        <dbReference type="EMBL" id="EFJ26101.1"/>
    </source>
</evidence>
<dbReference type="Gramene" id="EFJ26101">
    <property type="protein sequence ID" value="EFJ26101"/>
    <property type="gene ID" value="SELMODRAFT_98362"/>
</dbReference>
<dbReference type="Pfam" id="PF03016">
    <property type="entry name" value="Exostosin_GT47"/>
    <property type="match status" value="1"/>
</dbReference>
<dbReference type="PANTHER" id="PTHR11062:SF249">
    <property type="entry name" value="OS08G0438600 PROTEIN"/>
    <property type="match status" value="1"/>
</dbReference>
<evidence type="ECO:0000256" key="5">
    <source>
        <dbReference type="SAM" id="SignalP"/>
    </source>
</evidence>
<organism evidence="8">
    <name type="scientific">Selaginella moellendorffii</name>
    <name type="common">Spikemoss</name>
    <dbReference type="NCBI Taxonomy" id="88036"/>
    <lineage>
        <taxon>Eukaryota</taxon>
        <taxon>Viridiplantae</taxon>
        <taxon>Streptophyta</taxon>
        <taxon>Embryophyta</taxon>
        <taxon>Tracheophyta</taxon>
        <taxon>Lycopodiopsida</taxon>
        <taxon>Selaginellales</taxon>
        <taxon>Selaginellaceae</taxon>
        <taxon>Selaginella</taxon>
    </lineage>
</organism>
<name>D8RNL4_SELML</name>
<feature type="domain" description="Exostosin GT47" evidence="6">
    <location>
        <begin position="81"/>
        <end position="398"/>
    </location>
</feature>
<dbReference type="GO" id="GO:0000139">
    <property type="term" value="C:Golgi membrane"/>
    <property type="evidence" value="ECO:0007669"/>
    <property type="project" value="UniProtKB-SubCell"/>
</dbReference>
<keyword evidence="3" id="KW-0735">Signal-anchor</keyword>
<evidence type="ECO:0000256" key="2">
    <source>
        <dbReference type="ARBA" id="ARBA00010271"/>
    </source>
</evidence>
<dbReference type="KEGG" id="smo:SELMODRAFT_98362"/>
<dbReference type="PANTHER" id="PTHR11062">
    <property type="entry name" value="EXOSTOSIN HEPARAN SULFATE GLYCOSYLTRANSFERASE -RELATED"/>
    <property type="match status" value="1"/>
</dbReference>
<keyword evidence="8" id="KW-1185">Reference proteome</keyword>
<dbReference type="OMA" id="DDRHNTG"/>
<keyword evidence="4" id="KW-0333">Golgi apparatus</keyword>
<evidence type="ECO:0000256" key="1">
    <source>
        <dbReference type="ARBA" id="ARBA00004323"/>
    </source>
</evidence>
<feature type="signal peptide" evidence="5">
    <location>
        <begin position="1"/>
        <end position="29"/>
    </location>
</feature>
<feature type="chain" id="PRO_5003121967" evidence="5">
    <location>
        <begin position="30"/>
        <end position="459"/>
    </location>
</feature>
<dbReference type="HOGENOM" id="CLU_033763_1_1_1"/>
<dbReference type="AlphaFoldDB" id="D8RNL4"/>
<dbReference type="GO" id="GO:0016757">
    <property type="term" value="F:glycosyltransferase activity"/>
    <property type="evidence" value="ECO:0007669"/>
    <property type="project" value="InterPro"/>
</dbReference>
<dbReference type="eggNOG" id="KOG1021">
    <property type="taxonomic scope" value="Eukaryota"/>
</dbReference>
<dbReference type="Proteomes" id="UP000001514">
    <property type="component" value="Unassembled WGS sequence"/>
</dbReference>
<keyword evidence="5" id="KW-0732">Signal</keyword>
<accession>D8RNL4</accession>
<evidence type="ECO:0000256" key="4">
    <source>
        <dbReference type="ARBA" id="ARBA00023034"/>
    </source>
</evidence>
<keyword evidence="7" id="KW-0808">Transferase</keyword>
<dbReference type="InterPro" id="IPR004263">
    <property type="entry name" value="Exostosin"/>
</dbReference>
<dbReference type="GeneID" id="9636991"/>
<dbReference type="OrthoDB" id="1924787at2759"/>
<gene>
    <name evidence="7" type="primary">GT47B2-1</name>
    <name evidence="7" type="ORF">SELMODRAFT_98362</name>
</gene>
<dbReference type="FunCoup" id="D8RNL4">
    <property type="interactions" value="1274"/>
</dbReference>
<evidence type="ECO:0000259" key="6">
    <source>
        <dbReference type="Pfam" id="PF03016"/>
    </source>
</evidence>